<evidence type="ECO:0000256" key="15">
    <source>
        <dbReference type="ARBA" id="ARBA00034000"/>
    </source>
</evidence>
<dbReference type="Gene3D" id="2.60.40.10">
    <property type="entry name" value="Immunoglobulins"/>
    <property type="match status" value="1"/>
</dbReference>
<protein>
    <submittedName>
        <fullName evidence="20">Uncharacterized protein</fullName>
    </submittedName>
</protein>
<evidence type="ECO:0000256" key="7">
    <source>
        <dbReference type="ARBA" id="ARBA00022676"/>
    </source>
</evidence>
<evidence type="ECO:0000259" key="19">
    <source>
        <dbReference type="Pfam" id="PF00912"/>
    </source>
</evidence>
<keyword evidence="9" id="KW-0378">Hydrolase</keyword>
<sequence length="855" mass="94465">MRKNDFYRPRKKPTWRWLRPLLKLALWLFITGVLFILGSFVYYAKDLPSLSQLNERQINESTKIFDRTGKVILYDIHGEEKRTIVNSNQIPDNAKYAAVAAEDANFYNHIGVDPRGILRAALYDIIGRKISQGGSTITQQFIKKAVLSDDRTWARKIKELVLALELERRYSKNEILTLYLNQVPYGSNTYGIEAAAQTFFSKSAKDLTLAESAILAALPQAPSRLSPYGSHLDELKTRQEYILNRLTELGYISKPDADAAKKEPLKFAVAAHGIKAPHFVMYIKEYIENKYGRDAVETQGLKVYTTLDWDLQQAAEQIISDGAKANQKKYGASNAALAAADPKTGQILAMVGSADYFDTANDGNFNVTTSDRQPGSSFKPFAYATAFTKGFTPDTVLFDTPTEFNPNCPADANQDKDQYGLDCYHPGDYDDKFRGPLIAREALAQSLNIPSVQMLYLAGINDTIKTAKDMGITSLNENYYGLSLVLGGGEVKLLDEVAAYGVFANEGVKNDKTSILKIEDKSGDILEEYKSDPKKVMEPQIARLISDILSDNNARTPIFGANSALYFSDRPVAAKTGTTQKYRDAWTLGYTPSLVAGIWVGNNDNTSMSKAGAGLAAAGPLWHAFIKQAYSLKTDCDTAIANAFCLPKNIEQFTKPDPIQTTKSMLNGSYLSTQTVKIDKISGALATNQTPPDLIEEKTVQSTHSVLYSVNKDDPQGAWPTSPSDDPQYNNWEAAAQNWLASHGLSVAGQILPGQTDQLHTLANLPKIQIIYPSGSQTITQSKMSIQTNITAPLGVKQVDFFINNVFVGSTMAAPYQIDYTIPSSVQNGQADLMVRAYDQAFNRQEEKITIYINR</sequence>
<reference evidence="20 21" key="1">
    <citation type="journal article" date="2016" name="Nat. Commun.">
        <title>Thousands of microbial genomes shed light on interconnected biogeochemical processes in an aquifer system.</title>
        <authorList>
            <person name="Anantharaman K."/>
            <person name="Brown C.T."/>
            <person name="Hug L.A."/>
            <person name="Sharon I."/>
            <person name="Castelle C.J."/>
            <person name="Probst A.J."/>
            <person name="Thomas B.C."/>
            <person name="Singh A."/>
            <person name="Wilkins M.J."/>
            <person name="Karaoz U."/>
            <person name="Brodie E.L."/>
            <person name="Williams K.H."/>
            <person name="Hubbard S.S."/>
            <person name="Banfield J.F."/>
        </authorList>
    </citation>
    <scope>NUCLEOTIDE SEQUENCE [LARGE SCALE GENOMIC DNA]</scope>
</reference>
<evidence type="ECO:0000256" key="16">
    <source>
        <dbReference type="ARBA" id="ARBA00049902"/>
    </source>
</evidence>
<evidence type="ECO:0000256" key="12">
    <source>
        <dbReference type="ARBA" id="ARBA00023136"/>
    </source>
</evidence>
<dbReference type="Gene3D" id="1.10.3810.10">
    <property type="entry name" value="Biosynthetic peptidoglycan transglycosylase-like"/>
    <property type="match status" value="1"/>
</dbReference>
<dbReference type="NCBIfam" id="TIGR02074">
    <property type="entry name" value="PBP_1a_fam"/>
    <property type="match status" value="1"/>
</dbReference>
<dbReference type="InterPro" id="IPR013783">
    <property type="entry name" value="Ig-like_fold"/>
</dbReference>
<keyword evidence="11" id="KW-0573">Peptidoglycan synthesis</keyword>
<keyword evidence="10" id="KW-0133">Cell shape</keyword>
<comment type="similarity">
    <text evidence="3">In the N-terminal section; belongs to the glycosyltransferase 51 family.</text>
</comment>
<evidence type="ECO:0000256" key="1">
    <source>
        <dbReference type="ARBA" id="ARBA00004236"/>
    </source>
</evidence>
<dbReference type="GO" id="GO:0008658">
    <property type="term" value="F:penicillin binding"/>
    <property type="evidence" value="ECO:0007669"/>
    <property type="project" value="InterPro"/>
</dbReference>
<keyword evidence="7" id="KW-0328">Glycosyltransferase</keyword>
<comment type="similarity">
    <text evidence="2">In the C-terminal section; belongs to the transpeptidase family.</text>
</comment>
<keyword evidence="14" id="KW-0961">Cell wall biogenesis/degradation</keyword>
<feature type="transmembrane region" description="Helical" evidence="17">
    <location>
        <begin position="21"/>
        <end position="44"/>
    </location>
</feature>
<evidence type="ECO:0000313" key="20">
    <source>
        <dbReference type="EMBL" id="OGZ41272.1"/>
    </source>
</evidence>
<dbReference type="InterPro" id="IPR001460">
    <property type="entry name" value="PCN-bd_Tpept"/>
</dbReference>
<dbReference type="Proteomes" id="UP000177126">
    <property type="component" value="Unassembled WGS sequence"/>
</dbReference>
<dbReference type="GO" id="GO:0008955">
    <property type="term" value="F:peptidoglycan glycosyltransferase activity"/>
    <property type="evidence" value="ECO:0007669"/>
    <property type="project" value="UniProtKB-EC"/>
</dbReference>
<dbReference type="EMBL" id="MHNF01000015">
    <property type="protein sequence ID" value="OGZ41272.1"/>
    <property type="molecule type" value="Genomic_DNA"/>
</dbReference>
<keyword evidence="5" id="KW-0121">Carboxypeptidase</keyword>
<dbReference type="InterPro" id="IPR001264">
    <property type="entry name" value="Glyco_trans_51"/>
</dbReference>
<dbReference type="InterPro" id="IPR023346">
    <property type="entry name" value="Lysozyme-like_dom_sf"/>
</dbReference>
<evidence type="ECO:0000256" key="8">
    <source>
        <dbReference type="ARBA" id="ARBA00022679"/>
    </source>
</evidence>
<feature type="domain" description="Glycosyl transferase family 51" evidence="19">
    <location>
        <begin position="74"/>
        <end position="246"/>
    </location>
</feature>
<dbReference type="GO" id="GO:0071555">
    <property type="term" value="P:cell wall organization"/>
    <property type="evidence" value="ECO:0007669"/>
    <property type="project" value="UniProtKB-KW"/>
</dbReference>
<evidence type="ECO:0000259" key="18">
    <source>
        <dbReference type="Pfam" id="PF00905"/>
    </source>
</evidence>
<name>A0A1G2FU74_9BACT</name>
<evidence type="ECO:0000256" key="5">
    <source>
        <dbReference type="ARBA" id="ARBA00022645"/>
    </source>
</evidence>
<dbReference type="AlphaFoldDB" id="A0A1G2FU74"/>
<evidence type="ECO:0000256" key="6">
    <source>
        <dbReference type="ARBA" id="ARBA00022670"/>
    </source>
</evidence>
<dbReference type="Pfam" id="PF00912">
    <property type="entry name" value="Transgly"/>
    <property type="match status" value="1"/>
</dbReference>
<proteinExistence type="inferred from homology"/>
<evidence type="ECO:0000256" key="3">
    <source>
        <dbReference type="ARBA" id="ARBA00007739"/>
    </source>
</evidence>
<comment type="subcellular location">
    <subcellularLocation>
        <location evidence="1">Cell membrane</location>
    </subcellularLocation>
</comment>
<dbReference type="GO" id="GO:0009252">
    <property type="term" value="P:peptidoglycan biosynthetic process"/>
    <property type="evidence" value="ECO:0007669"/>
    <property type="project" value="UniProtKB-KW"/>
</dbReference>
<dbReference type="InterPro" id="IPR050396">
    <property type="entry name" value="Glycosyltr_51/Transpeptidase"/>
</dbReference>
<keyword evidence="6" id="KW-0645">Protease</keyword>
<evidence type="ECO:0000256" key="4">
    <source>
        <dbReference type="ARBA" id="ARBA00022475"/>
    </source>
</evidence>
<keyword evidence="17" id="KW-0812">Transmembrane</keyword>
<keyword evidence="13" id="KW-0511">Multifunctional enzyme</keyword>
<dbReference type="GO" id="GO:0005886">
    <property type="term" value="C:plasma membrane"/>
    <property type="evidence" value="ECO:0007669"/>
    <property type="project" value="UniProtKB-SubCell"/>
</dbReference>
<evidence type="ECO:0000256" key="9">
    <source>
        <dbReference type="ARBA" id="ARBA00022801"/>
    </source>
</evidence>
<evidence type="ECO:0000256" key="13">
    <source>
        <dbReference type="ARBA" id="ARBA00023268"/>
    </source>
</evidence>
<evidence type="ECO:0000256" key="14">
    <source>
        <dbReference type="ARBA" id="ARBA00023316"/>
    </source>
</evidence>
<evidence type="ECO:0000313" key="21">
    <source>
        <dbReference type="Proteomes" id="UP000177126"/>
    </source>
</evidence>
<comment type="catalytic activity">
    <reaction evidence="16">
        <text>[GlcNAc-(1-&gt;4)-Mur2Ac(oyl-L-Ala-gamma-D-Glu-L-Lys-D-Ala-D-Ala)](n)-di-trans,octa-cis-undecaprenyl diphosphate + beta-D-GlcNAc-(1-&gt;4)-Mur2Ac(oyl-L-Ala-gamma-D-Glu-L-Lys-D-Ala-D-Ala)-di-trans,octa-cis-undecaprenyl diphosphate = [GlcNAc-(1-&gt;4)-Mur2Ac(oyl-L-Ala-gamma-D-Glu-L-Lys-D-Ala-D-Ala)](n+1)-di-trans,octa-cis-undecaprenyl diphosphate + di-trans,octa-cis-undecaprenyl diphosphate + H(+)</text>
        <dbReference type="Rhea" id="RHEA:23708"/>
        <dbReference type="Rhea" id="RHEA-COMP:9602"/>
        <dbReference type="Rhea" id="RHEA-COMP:9603"/>
        <dbReference type="ChEBI" id="CHEBI:15378"/>
        <dbReference type="ChEBI" id="CHEBI:58405"/>
        <dbReference type="ChEBI" id="CHEBI:60033"/>
        <dbReference type="ChEBI" id="CHEBI:78435"/>
        <dbReference type="EC" id="2.4.99.28"/>
    </reaction>
</comment>
<dbReference type="SUPFAM" id="SSF56601">
    <property type="entry name" value="beta-lactamase/transpeptidase-like"/>
    <property type="match status" value="1"/>
</dbReference>
<gene>
    <name evidence="20" type="ORF">A3B04_03695</name>
</gene>
<keyword evidence="4" id="KW-1003">Cell membrane</keyword>
<dbReference type="Pfam" id="PF17957">
    <property type="entry name" value="Big_7"/>
    <property type="match status" value="1"/>
</dbReference>
<organism evidence="20 21">
    <name type="scientific">Candidatus Portnoybacteria bacterium RIFCSPLOWO2_02_FULL_39_11</name>
    <dbReference type="NCBI Taxonomy" id="1802001"/>
    <lineage>
        <taxon>Bacteria</taxon>
        <taxon>Candidatus Portnoyibacteriota</taxon>
    </lineage>
</organism>
<evidence type="ECO:0000256" key="10">
    <source>
        <dbReference type="ARBA" id="ARBA00022960"/>
    </source>
</evidence>
<dbReference type="FunFam" id="1.10.3810.10:FF:000001">
    <property type="entry name" value="Penicillin-binding protein 1A"/>
    <property type="match status" value="1"/>
</dbReference>
<accession>A0A1G2FU74</accession>
<dbReference type="InterPro" id="IPR036950">
    <property type="entry name" value="PBP_transglycosylase"/>
</dbReference>
<dbReference type="GO" id="GO:0030288">
    <property type="term" value="C:outer membrane-bounded periplasmic space"/>
    <property type="evidence" value="ECO:0007669"/>
    <property type="project" value="TreeGrafter"/>
</dbReference>
<feature type="domain" description="Penicillin-binding protein transpeptidase" evidence="18">
    <location>
        <begin position="338"/>
        <end position="613"/>
    </location>
</feature>
<keyword evidence="17" id="KW-1133">Transmembrane helix</keyword>
<dbReference type="GO" id="GO:0009002">
    <property type="term" value="F:serine-type D-Ala-D-Ala carboxypeptidase activity"/>
    <property type="evidence" value="ECO:0007669"/>
    <property type="project" value="UniProtKB-EC"/>
</dbReference>
<dbReference type="PANTHER" id="PTHR32282:SF11">
    <property type="entry name" value="PENICILLIN-BINDING PROTEIN 1B"/>
    <property type="match status" value="1"/>
</dbReference>
<comment type="caution">
    <text evidence="20">The sequence shown here is derived from an EMBL/GenBank/DDBJ whole genome shotgun (WGS) entry which is preliminary data.</text>
</comment>
<keyword evidence="8" id="KW-0808">Transferase</keyword>
<dbReference type="PANTHER" id="PTHR32282">
    <property type="entry name" value="BINDING PROTEIN TRANSPEPTIDASE, PUTATIVE-RELATED"/>
    <property type="match status" value="1"/>
</dbReference>
<dbReference type="SUPFAM" id="SSF53955">
    <property type="entry name" value="Lysozyme-like"/>
    <property type="match status" value="1"/>
</dbReference>
<dbReference type="Gene3D" id="3.40.710.10">
    <property type="entry name" value="DD-peptidase/beta-lactamase superfamily"/>
    <property type="match status" value="1"/>
</dbReference>
<comment type="catalytic activity">
    <reaction evidence="15">
        <text>Preferential cleavage: (Ac)2-L-Lys-D-Ala-|-D-Ala. Also transpeptidation of peptidyl-alanyl moieties that are N-acyl substituents of D-alanine.</text>
        <dbReference type="EC" id="3.4.16.4"/>
    </reaction>
</comment>
<dbReference type="InterPro" id="IPR012338">
    <property type="entry name" value="Beta-lactam/transpept-like"/>
</dbReference>
<evidence type="ECO:0000256" key="11">
    <source>
        <dbReference type="ARBA" id="ARBA00022984"/>
    </source>
</evidence>
<keyword evidence="12 17" id="KW-0472">Membrane</keyword>
<evidence type="ECO:0000256" key="17">
    <source>
        <dbReference type="SAM" id="Phobius"/>
    </source>
</evidence>
<dbReference type="Pfam" id="PF00905">
    <property type="entry name" value="Transpeptidase"/>
    <property type="match status" value="1"/>
</dbReference>
<dbReference type="GO" id="GO:0008360">
    <property type="term" value="P:regulation of cell shape"/>
    <property type="evidence" value="ECO:0007669"/>
    <property type="project" value="UniProtKB-KW"/>
</dbReference>
<evidence type="ECO:0000256" key="2">
    <source>
        <dbReference type="ARBA" id="ARBA00007090"/>
    </source>
</evidence>
<dbReference type="GO" id="GO:0006508">
    <property type="term" value="P:proteolysis"/>
    <property type="evidence" value="ECO:0007669"/>
    <property type="project" value="UniProtKB-KW"/>
</dbReference>